<dbReference type="RefSeq" id="WP_343819835.1">
    <property type="nucleotide sequence ID" value="NZ_BAAAFN010000006.1"/>
</dbReference>
<organism evidence="1 2">
    <name type="scientific">Castellaniella daejeonensis</name>
    <dbReference type="NCBI Taxonomy" id="659013"/>
    <lineage>
        <taxon>Bacteria</taxon>
        <taxon>Pseudomonadati</taxon>
        <taxon>Pseudomonadota</taxon>
        <taxon>Betaproteobacteria</taxon>
        <taxon>Burkholderiales</taxon>
        <taxon>Alcaligenaceae</taxon>
        <taxon>Castellaniella</taxon>
    </lineage>
</organism>
<dbReference type="EMBL" id="BAAAFN010000006">
    <property type="protein sequence ID" value="GAA0218640.1"/>
    <property type="molecule type" value="Genomic_DNA"/>
</dbReference>
<accession>A0ABN0TD30</accession>
<evidence type="ECO:0000313" key="1">
    <source>
        <dbReference type="EMBL" id="GAA0218640.1"/>
    </source>
</evidence>
<dbReference type="GO" id="GO:0016787">
    <property type="term" value="F:hydrolase activity"/>
    <property type="evidence" value="ECO:0007669"/>
    <property type="project" value="UniProtKB-KW"/>
</dbReference>
<protein>
    <submittedName>
        <fullName evidence="1">Alpha/beta hydrolase</fullName>
    </submittedName>
</protein>
<comment type="caution">
    <text evidence="1">The sequence shown here is derived from an EMBL/GenBank/DDBJ whole genome shotgun (WGS) entry which is preliminary data.</text>
</comment>
<keyword evidence="1" id="KW-0378">Hydrolase</keyword>
<dbReference type="PANTHER" id="PTHR22946">
    <property type="entry name" value="DIENELACTONE HYDROLASE DOMAIN-CONTAINING PROTEIN-RELATED"/>
    <property type="match status" value="1"/>
</dbReference>
<name>A0ABN0TD30_9BURK</name>
<dbReference type="Proteomes" id="UP001501176">
    <property type="component" value="Unassembled WGS sequence"/>
</dbReference>
<dbReference type="SUPFAM" id="SSF53474">
    <property type="entry name" value="alpha/beta-Hydrolases"/>
    <property type="match status" value="1"/>
</dbReference>
<keyword evidence="2" id="KW-1185">Reference proteome</keyword>
<dbReference type="PANTHER" id="PTHR22946:SF12">
    <property type="entry name" value="CONIDIAL PIGMENT BIOSYNTHESIS PROTEIN AYG1 (AFU_ORTHOLOGUE AFUA_2G17550)"/>
    <property type="match status" value="1"/>
</dbReference>
<reference evidence="1 2" key="1">
    <citation type="journal article" date="2019" name="Int. J. Syst. Evol. Microbiol.">
        <title>The Global Catalogue of Microorganisms (GCM) 10K type strain sequencing project: providing services to taxonomists for standard genome sequencing and annotation.</title>
        <authorList>
            <consortium name="The Broad Institute Genomics Platform"/>
            <consortium name="The Broad Institute Genome Sequencing Center for Infectious Disease"/>
            <person name="Wu L."/>
            <person name="Ma J."/>
        </authorList>
    </citation>
    <scope>NUCLEOTIDE SEQUENCE [LARGE SCALE GENOMIC DNA]</scope>
    <source>
        <strain evidence="1 2">JCM 16240</strain>
    </source>
</reference>
<proteinExistence type="predicted"/>
<sequence>MAGSLERGRTRVRGFADPEMDFQLMRQLGTARYGGAAVGECLALAAGIGDADPDAWVRAFGQAAARQEADAEARASRGHGISARDQYLVACNSYRAAEYYLRVDDSLHREHGLASRRAFLAAMRSGGIACEPWWFELDGLRLPAYHVRGPGSAGDRLLAIVSGFDGTLEETYIAYGAAALERGHDLLLFTGPGQMDTWRFNAASHFVPDFERIGRAVVDRALALPGLRAEGLALMGISFGGYFAVRIAAHEPRIGALIANSPIVDLHAYMTSFIGLDPAGLSDADDFGPDDLPHIPDTVMNAQTREMARNLMLRFGQASFRSTYRYLREFRVDEGALARIACPCLALVGEGEGGEPLRQSRLFVRSVAGLADEHVFTAEEGADGHCQTGNLGLSAAVAMDWLDEVRGHAATI</sequence>
<gene>
    <name evidence="1" type="ORF">GCM10009125_04540</name>
</gene>
<dbReference type="Gene3D" id="1.20.1440.110">
    <property type="entry name" value="acylaminoacyl peptidase"/>
    <property type="match status" value="1"/>
</dbReference>
<dbReference type="InterPro" id="IPR050261">
    <property type="entry name" value="FrsA_esterase"/>
</dbReference>
<dbReference type="InterPro" id="IPR029058">
    <property type="entry name" value="AB_hydrolase_fold"/>
</dbReference>
<dbReference type="Gene3D" id="3.40.50.1820">
    <property type="entry name" value="alpha/beta hydrolase"/>
    <property type="match status" value="1"/>
</dbReference>
<evidence type="ECO:0000313" key="2">
    <source>
        <dbReference type="Proteomes" id="UP001501176"/>
    </source>
</evidence>